<dbReference type="Proteomes" id="UP000002035">
    <property type="component" value="Unassembled WGS sequence"/>
</dbReference>
<dbReference type="OrthoDB" id="4174185at2759"/>
<feature type="compositionally biased region" description="Low complexity" evidence="1">
    <location>
        <begin position="107"/>
        <end position="141"/>
    </location>
</feature>
<proteinExistence type="predicted"/>
<dbReference type="STRING" id="554155.C5FVU7"/>
<dbReference type="RefSeq" id="XP_002844886.1">
    <property type="nucleotide sequence ID" value="XM_002844840.1"/>
</dbReference>
<evidence type="ECO:0000313" key="3">
    <source>
        <dbReference type="Proteomes" id="UP000002035"/>
    </source>
</evidence>
<feature type="compositionally biased region" description="Polar residues" evidence="1">
    <location>
        <begin position="308"/>
        <end position="324"/>
    </location>
</feature>
<evidence type="ECO:0000256" key="1">
    <source>
        <dbReference type="SAM" id="MobiDB-lite"/>
    </source>
</evidence>
<dbReference type="GeneID" id="9227928"/>
<name>C5FVU7_ARTOC</name>
<sequence length="445" mass="48966">MPPDRRLLDPLLNWPIPIVTRQTGPALEEADHLQRLRYMATGQPVRSMMDMTSSLNQALNQPGILSPLNDPYSIHFHNGLPVPDTRNRANPQVTRGYLLPLSSRQENSGLNSHNASNSNNNSSNQQHQQGGDQDGSTGASSPFLDSYPMSGFTSPQQDHAHPSEDNQFGFPHAGSQAPARPGYNAYMHQGHITVGPSEYPMELSPPIHQAQLQNIPWIHNGNAENDLNHTSLPTTSSATDPLSSVQTSTQGSHPSVPSVATPPSLLQRRRSAHVMSLENLDLPAREYRVGSDGVTRRRVRMRPLRVSPASSSTRQPETSSRQLQPPTSTASSATTNRTTSPPAPPPARPSYGEGYLTNLTADTYMDTINRTMETTDYPNRVYLTRQEREARRRMIAEDLLRPKETGLDTKLDARPEPKDSESLVINMECKARDDAEAAGVVPDMS</sequence>
<feature type="compositionally biased region" description="Polar residues" evidence="1">
    <location>
        <begin position="222"/>
        <end position="255"/>
    </location>
</feature>
<feature type="region of interest" description="Disordered" evidence="1">
    <location>
        <begin position="292"/>
        <end position="355"/>
    </location>
</feature>
<feature type="compositionally biased region" description="Low complexity" evidence="1">
    <location>
        <begin position="325"/>
        <end position="340"/>
    </location>
</feature>
<keyword evidence="3" id="KW-1185">Reference proteome</keyword>
<evidence type="ECO:0000313" key="2">
    <source>
        <dbReference type="EMBL" id="EEQ34031.1"/>
    </source>
</evidence>
<dbReference type="eggNOG" id="ENOG502SBGS">
    <property type="taxonomic scope" value="Eukaryota"/>
</dbReference>
<organism evidence="2 3">
    <name type="scientific">Arthroderma otae (strain ATCC MYA-4605 / CBS 113480)</name>
    <name type="common">Microsporum canis</name>
    <dbReference type="NCBI Taxonomy" id="554155"/>
    <lineage>
        <taxon>Eukaryota</taxon>
        <taxon>Fungi</taxon>
        <taxon>Dikarya</taxon>
        <taxon>Ascomycota</taxon>
        <taxon>Pezizomycotina</taxon>
        <taxon>Eurotiomycetes</taxon>
        <taxon>Eurotiomycetidae</taxon>
        <taxon>Onygenales</taxon>
        <taxon>Arthrodermataceae</taxon>
        <taxon>Microsporum</taxon>
    </lineage>
</organism>
<accession>C5FVU7</accession>
<feature type="region of interest" description="Disordered" evidence="1">
    <location>
        <begin position="221"/>
        <end position="263"/>
    </location>
</feature>
<dbReference type="EMBL" id="DS995706">
    <property type="protein sequence ID" value="EEQ34031.1"/>
    <property type="molecule type" value="Genomic_DNA"/>
</dbReference>
<dbReference type="OMA" id="EIMGSAM"/>
<protein>
    <submittedName>
        <fullName evidence="2">C3HC4 finger protein</fullName>
    </submittedName>
</protein>
<reference evidence="3" key="1">
    <citation type="journal article" date="2012" name="MBio">
        <title>Comparative genome analysis of Trichophyton rubrum and related dermatophytes reveals candidate genes involved in infection.</title>
        <authorList>
            <person name="Martinez D.A."/>
            <person name="Oliver B.G."/>
            <person name="Graeser Y."/>
            <person name="Goldberg J.M."/>
            <person name="Li W."/>
            <person name="Martinez-Rossi N.M."/>
            <person name="Monod M."/>
            <person name="Shelest E."/>
            <person name="Barton R.C."/>
            <person name="Birch E."/>
            <person name="Brakhage A.A."/>
            <person name="Chen Z."/>
            <person name="Gurr S.J."/>
            <person name="Heiman D."/>
            <person name="Heitman J."/>
            <person name="Kosti I."/>
            <person name="Rossi A."/>
            <person name="Saif S."/>
            <person name="Samalova M."/>
            <person name="Saunders C.W."/>
            <person name="Shea T."/>
            <person name="Summerbell R.C."/>
            <person name="Xu J."/>
            <person name="Young S."/>
            <person name="Zeng Q."/>
            <person name="Birren B.W."/>
            <person name="Cuomo C.A."/>
            <person name="White T.C."/>
        </authorList>
    </citation>
    <scope>NUCLEOTIDE SEQUENCE [LARGE SCALE GENOMIC DNA]</scope>
    <source>
        <strain evidence="3">ATCC MYA-4605 / CBS 113480</strain>
    </source>
</reference>
<feature type="region of interest" description="Disordered" evidence="1">
    <location>
        <begin position="104"/>
        <end position="183"/>
    </location>
</feature>
<dbReference type="AlphaFoldDB" id="C5FVU7"/>
<dbReference type="VEuPathDB" id="FungiDB:MCYG_06850"/>
<gene>
    <name evidence="2" type="ORF">MCYG_06850</name>
</gene>
<dbReference type="HOGENOM" id="CLU_036494_0_0_1"/>